<organism evidence="3 4">
    <name type="scientific">Emericellopsis cladophorae</name>
    <dbReference type="NCBI Taxonomy" id="2686198"/>
    <lineage>
        <taxon>Eukaryota</taxon>
        <taxon>Fungi</taxon>
        <taxon>Dikarya</taxon>
        <taxon>Ascomycota</taxon>
        <taxon>Pezizomycotina</taxon>
        <taxon>Sordariomycetes</taxon>
        <taxon>Hypocreomycetidae</taxon>
        <taxon>Hypocreales</taxon>
        <taxon>Bionectriaceae</taxon>
        <taxon>Emericellopsis</taxon>
    </lineage>
</organism>
<protein>
    <submittedName>
        <fullName evidence="3">Uncharacterized protein</fullName>
    </submittedName>
</protein>
<keyword evidence="1" id="KW-0539">Nucleus</keyword>
<dbReference type="OrthoDB" id="4158087at2759"/>
<dbReference type="InterPro" id="IPR021858">
    <property type="entry name" value="Fun_TF"/>
</dbReference>
<dbReference type="PANTHER" id="PTHR37540">
    <property type="entry name" value="TRANSCRIPTION FACTOR (ACR-2), PUTATIVE-RELATED-RELATED"/>
    <property type="match status" value="1"/>
</dbReference>
<gene>
    <name evidence="3" type="ORF">J7T54_007754</name>
</gene>
<dbReference type="EMBL" id="JAGIXG020000050">
    <property type="protein sequence ID" value="KAI6779227.1"/>
    <property type="molecule type" value="Genomic_DNA"/>
</dbReference>
<evidence type="ECO:0000313" key="3">
    <source>
        <dbReference type="EMBL" id="KAI6779227.1"/>
    </source>
</evidence>
<dbReference type="PANTHER" id="PTHR37540:SF5">
    <property type="entry name" value="TRANSCRIPTION FACTOR DOMAIN-CONTAINING PROTEIN"/>
    <property type="match status" value="1"/>
</dbReference>
<reference evidence="3" key="1">
    <citation type="journal article" date="2021" name="J Fungi (Basel)">
        <title>Genomic and Metabolomic Analyses of the Marine Fungus Emericellopsis cladophorae: Insights into Saltwater Adaptability Mechanisms and Its Biosynthetic Potential.</title>
        <authorList>
            <person name="Goncalves M.F.M."/>
            <person name="Hilario S."/>
            <person name="Van de Peer Y."/>
            <person name="Esteves A.C."/>
            <person name="Alves A."/>
        </authorList>
    </citation>
    <scope>NUCLEOTIDE SEQUENCE</scope>
    <source>
        <strain evidence="3">MUM 19.33</strain>
    </source>
</reference>
<dbReference type="RefSeq" id="XP_051360083.1">
    <property type="nucleotide sequence ID" value="XM_051508851.1"/>
</dbReference>
<name>A0A9Q0BBE4_9HYPO</name>
<proteinExistence type="predicted"/>
<dbReference type="Pfam" id="PF11951">
    <property type="entry name" value="Fungal_trans_2"/>
    <property type="match status" value="1"/>
</dbReference>
<dbReference type="AlphaFoldDB" id="A0A9Q0BBE4"/>
<evidence type="ECO:0000313" key="4">
    <source>
        <dbReference type="Proteomes" id="UP001055219"/>
    </source>
</evidence>
<evidence type="ECO:0000256" key="2">
    <source>
        <dbReference type="SAM" id="MobiDB-lite"/>
    </source>
</evidence>
<reference evidence="3" key="2">
    <citation type="submission" date="2022-07" db="EMBL/GenBank/DDBJ databases">
        <authorList>
            <person name="Goncalves M.F.M."/>
            <person name="Hilario S."/>
            <person name="Van De Peer Y."/>
            <person name="Esteves A.C."/>
            <person name="Alves A."/>
        </authorList>
    </citation>
    <scope>NUCLEOTIDE SEQUENCE</scope>
    <source>
        <strain evidence="3">MUM 19.33</strain>
    </source>
</reference>
<accession>A0A9Q0BBE4</accession>
<dbReference type="Proteomes" id="UP001055219">
    <property type="component" value="Unassembled WGS sequence"/>
</dbReference>
<evidence type="ECO:0000256" key="1">
    <source>
        <dbReference type="ARBA" id="ARBA00023242"/>
    </source>
</evidence>
<dbReference type="GeneID" id="75834227"/>
<comment type="caution">
    <text evidence="3">The sequence shown here is derived from an EMBL/GenBank/DDBJ whole genome shotgun (WGS) entry which is preliminary data.</text>
</comment>
<feature type="region of interest" description="Disordered" evidence="2">
    <location>
        <begin position="1"/>
        <end position="29"/>
    </location>
</feature>
<sequence>MEHSSSRAQHASEPSLFIISSDTGKPDAQTRRLIRRHVMRGKNRRKQYENKCPGQLGSSSDYWTLTSPRKITSELSLLTGVPHMQHLIYRAFTIVKPSTYKIEVIVADDPRNNMLCFPALASNPALLHSVCFFAQAFHDTSKKSSLSPLAQTHLTMALVYLQKSLVDSVAATSEATMSTVVSLATAAAILGDLDSLQKHVDGLSRMIELRGGLDTLEPGNFIVLKATRLDFGLAMATGAHLRFTPKNLSWDPVIAQGVHADQLTELAMLRPELDTRLLNIWADLRVFARAANDATSSGVKMPHDLFHRLSSAIPARLIALKDACRSSPVSELLRLAMIAFMKTILVQIEGLGPRLTALAADLKEIFLAKPSCPSDLLLWVLFTSTISIFENLGDHEWLVSALGKTLSELGLRTWPSTRNALKHFLWIDFLHNRPGQDVFSRFISHPTEETA</sequence>
<keyword evidence="4" id="KW-1185">Reference proteome</keyword>